<reference evidence="1 2" key="1">
    <citation type="journal article" date="2019" name="Int. J. Syst. Evol. Microbiol.">
        <title>The Global Catalogue of Microorganisms (GCM) 10K type strain sequencing project: providing services to taxonomists for standard genome sequencing and annotation.</title>
        <authorList>
            <consortium name="The Broad Institute Genomics Platform"/>
            <consortium name="The Broad Institute Genome Sequencing Center for Infectious Disease"/>
            <person name="Wu L."/>
            <person name="Ma J."/>
        </authorList>
    </citation>
    <scope>NUCLEOTIDE SEQUENCE [LARGE SCALE GENOMIC DNA]</scope>
    <source>
        <strain evidence="1 2">JCM 16013</strain>
    </source>
</reference>
<comment type="caution">
    <text evidence="1">The sequence shown here is derived from an EMBL/GenBank/DDBJ whole genome shotgun (WGS) entry which is preliminary data.</text>
</comment>
<name>A0ABN2SEH3_9ACTN</name>
<protein>
    <recommendedName>
        <fullName evidence="3">IrrE N-terminal-like domain-containing protein</fullName>
    </recommendedName>
</protein>
<gene>
    <name evidence="1" type="ORF">GCM10009838_54070</name>
</gene>
<organism evidence="1 2">
    <name type="scientific">Catenulispora subtropica</name>
    <dbReference type="NCBI Taxonomy" id="450798"/>
    <lineage>
        <taxon>Bacteria</taxon>
        <taxon>Bacillati</taxon>
        <taxon>Actinomycetota</taxon>
        <taxon>Actinomycetes</taxon>
        <taxon>Catenulisporales</taxon>
        <taxon>Catenulisporaceae</taxon>
        <taxon>Catenulispora</taxon>
    </lineage>
</organism>
<accession>A0ABN2SEH3</accession>
<proteinExistence type="predicted"/>
<evidence type="ECO:0000313" key="2">
    <source>
        <dbReference type="Proteomes" id="UP001499854"/>
    </source>
</evidence>
<evidence type="ECO:0000313" key="1">
    <source>
        <dbReference type="EMBL" id="GAA1985119.1"/>
    </source>
</evidence>
<sequence>MRIAPGRRTLLRRCRDTVERLDLPQPFTAEAFVARLAADRGRPIELVPVSSRPRVPCGLLVTMEHTDVIVYFADTAALHREHIILHEAAHLLCGHDQAAPMQTGSASGLFPTLPSSLVQRVLGRTAYNAPQEREAELLASLIRCKAAAQASSAARAVADAASTPDPNAGDDTTRVGVLFGVGRS</sequence>
<evidence type="ECO:0008006" key="3">
    <source>
        <dbReference type="Google" id="ProtNLM"/>
    </source>
</evidence>
<keyword evidence="2" id="KW-1185">Reference proteome</keyword>
<dbReference type="EMBL" id="BAAAQM010000035">
    <property type="protein sequence ID" value="GAA1985119.1"/>
    <property type="molecule type" value="Genomic_DNA"/>
</dbReference>
<dbReference type="Proteomes" id="UP001499854">
    <property type="component" value="Unassembled WGS sequence"/>
</dbReference>
<dbReference type="RefSeq" id="WP_344659929.1">
    <property type="nucleotide sequence ID" value="NZ_BAAAQM010000035.1"/>
</dbReference>